<dbReference type="PANTHER" id="PTHR43791">
    <property type="entry name" value="PERMEASE-RELATED"/>
    <property type="match status" value="1"/>
</dbReference>
<dbReference type="GeneID" id="28891892"/>
<reference evidence="12 14" key="2">
    <citation type="journal article" date="2016" name="Front. Microbiol.">
        <title>Genome and transcriptome sequences reveal the specific parasitism of the nematophagous Purpureocillium lilacinum 36-1.</title>
        <authorList>
            <person name="Xie J."/>
            <person name="Li S."/>
            <person name="Mo C."/>
            <person name="Xiao X."/>
            <person name="Peng D."/>
            <person name="Wang G."/>
            <person name="Xiao Y."/>
        </authorList>
    </citation>
    <scope>NUCLEOTIDE SEQUENCE [LARGE SCALE GENOMIC DNA]</scope>
    <source>
        <strain evidence="12 14">36-1</strain>
    </source>
</reference>
<dbReference type="GO" id="GO:0033229">
    <property type="term" value="F:cysteine transmembrane transporter activity"/>
    <property type="evidence" value="ECO:0007669"/>
    <property type="project" value="TreeGrafter"/>
</dbReference>
<evidence type="ECO:0000313" key="11">
    <source>
        <dbReference type="EMBL" id="OAQ81319.1"/>
    </source>
</evidence>
<reference evidence="10" key="4">
    <citation type="submission" date="2023-11" db="EMBL/GenBank/DDBJ databases">
        <authorList>
            <person name="Beijen E."/>
            <person name="Ohm R.A."/>
        </authorList>
    </citation>
    <scope>NUCLEOTIDE SEQUENCE</scope>
    <source>
        <strain evidence="10">CBS 150709</strain>
    </source>
</reference>
<evidence type="ECO:0000256" key="7">
    <source>
        <dbReference type="SAM" id="MobiDB-lite"/>
    </source>
</evidence>
<keyword evidence="5 8" id="KW-0472">Membrane</keyword>
<comment type="caution">
    <text evidence="11">The sequence shown here is derived from an EMBL/GenBank/DDBJ whole genome shotgun (WGS) entry which is preliminary data.</text>
</comment>
<evidence type="ECO:0000256" key="4">
    <source>
        <dbReference type="ARBA" id="ARBA00022989"/>
    </source>
</evidence>
<name>A0A179GW04_PURLI</name>
<dbReference type="EMBL" id="JAWRVI010000017">
    <property type="protein sequence ID" value="KAK4089994.1"/>
    <property type="molecule type" value="Genomic_DNA"/>
</dbReference>
<dbReference type="OMA" id="ILWYMMN"/>
<dbReference type="FunFam" id="1.20.1250.20:FF:000064">
    <property type="entry name" value="MFS allantoate transporter"/>
    <property type="match status" value="1"/>
</dbReference>
<evidence type="ECO:0000256" key="2">
    <source>
        <dbReference type="ARBA" id="ARBA00022448"/>
    </source>
</evidence>
<evidence type="ECO:0000256" key="8">
    <source>
        <dbReference type="SAM" id="Phobius"/>
    </source>
</evidence>
<dbReference type="EMBL" id="LCWV01000029">
    <property type="protein sequence ID" value="PWI65875.1"/>
    <property type="molecule type" value="Genomic_DNA"/>
</dbReference>
<comment type="similarity">
    <text evidence="6">Belongs to the major facilitator superfamily. Allantoate permease family.</text>
</comment>
<feature type="transmembrane region" description="Helical" evidence="8">
    <location>
        <begin position="445"/>
        <end position="470"/>
    </location>
</feature>
<sequence>MTTATDIRPETPDHIEEGPRGKNATNYDLVDKEVAEYVNETRIQIDDSTNRRLKRMIDKRILAVMIVTYFTQALDKGTMSFASIMGIIEDTNLASNQYSWFTTIIFLIILVVEYPTNFILQRLPIGKYLAANIILWGATLSFHAAAPNFVSLLVLRGLLGAFEAVCQPAFVLLSSTWYKKEEQAGRIVMWYMMNGCQQILGGLLAFAFSFVPKESPLKAWQALFMTYGVATVFWGVFVLFWIPDSPMRAKCWSEEDKKLMVERVRENRTGVQNRVFRKEQIVHALKDPQVYAFALIQFCTTLPSGGFGAYASIIIKSFGFTTWQTQLLQMPTGVVMICVMLTSVWADRKFKQTILIMMVGVLPTIAGTVALISVPFEPSKRVGLLIAYYAMYSFWVCSGLALSLVSRNVAGQTKKTAVIASNFVFWAMGNSIGPQCFRDKDKPRYFMALSIVLGCFILLEVVLIVLRTYYVWMNKRRDAMVASGEVVADVDFAHSFEDITDNQNPHFRYSY</sequence>
<organism evidence="11 13">
    <name type="scientific">Purpureocillium lilacinum</name>
    <name type="common">Paecilomyces lilacinus</name>
    <dbReference type="NCBI Taxonomy" id="33203"/>
    <lineage>
        <taxon>Eukaryota</taxon>
        <taxon>Fungi</taxon>
        <taxon>Dikarya</taxon>
        <taxon>Ascomycota</taxon>
        <taxon>Pezizomycotina</taxon>
        <taxon>Sordariomycetes</taxon>
        <taxon>Hypocreomycetidae</taxon>
        <taxon>Hypocreales</taxon>
        <taxon>Ophiocordycipitaceae</taxon>
        <taxon>Purpureocillium</taxon>
    </lineage>
</organism>
<feature type="transmembrane region" description="Helical" evidence="8">
    <location>
        <begin position="353"/>
        <end position="374"/>
    </location>
</feature>
<dbReference type="InterPro" id="IPR011701">
    <property type="entry name" value="MFS"/>
</dbReference>
<evidence type="ECO:0000313" key="14">
    <source>
        <dbReference type="Proteomes" id="UP000245956"/>
    </source>
</evidence>
<comment type="subcellular location">
    <subcellularLocation>
        <location evidence="1">Membrane</location>
        <topology evidence="1">Multi-pass membrane protein</topology>
    </subcellularLocation>
</comment>
<accession>A0A179GW04</accession>
<feature type="transmembrane region" description="Helical" evidence="8">
    <location>
        <begin position="190"/>
        <end position="210"/>
    </location>
</feature>
<feature type="transmembrane region" description="Helical" evidence="8">
    <location>
        <begin position="61"/>
        <end position="86"/>
    </location>
</feature>
<evidence type="ECO:0000259" key="9">
    <source>
        <dbReference type="PROSITE" id="PS50850"/>
    </source>
</evidence>
<keyword evidence="3 8" id="KW-0812">Transmembrane</keyword>
<keyword evidence="2" id="KW-0813">Transport</keyword>
<dbReference type="SUPFAM" id="SSF103473">
    <property type="entry name" value="MFS general substrate transporter"/>
    <property type="match status" value="1"/>
</dbReference>
<dbReference type="KEGG" id="plj:28891892"/>
<evidence type="ECO:0000313" key="10">
    <source>
        <dbReference type="EMBL" id="KAK4089994.1"/>
    </source>
</evidence>
<proteinExistence type="inferred from homology"/>
<feature type="transmembrane region" description="Helical" evidence="8">
    <location>
        <begin position="222"/>
        <end position="242"/>
    </location>
</feature>
<dbReference type="Proteomes" id="UP000078340">
    <property type="component" value="Unassembled WGS sequence"/>
</dbReference>
<feature type="transmembrane region" description="Helical" evidence="8">
    <location>
        <begin position="327"/>
        <end position="346"/>
    </location>
</feature>
<dbReference type="AlphaFoldDB" id="A0A179GW04"/>
<dbReference type="EMBL" id="LSBI01000009">
    <property type="protein sequence ID" value="OAQ81319.1"/>
    <property type="molecule type" value="Genomic_DNA"/>
</dbReference>
<feature type="compositionally biased region" description="Basic and acidic residues" evidence="7">
    <location>
        <begin position="7"/>
        <end position="20"/>
    </location>
</feature>
<dbReference type="Proteomes" id="UP001287286">
    <property type="component" value="Unassembled WGS sequence"/>
</dbReference>
<feature type="transmembrane region" description="Helical" evidence="8">
    <location>
        <begin position="417"/>
        <end position="433"/>
    </location>
</feature>
<dbReference type="PANTHER" id="PTHR43791:SF63">
    <property type="entry name" value="HIGH AFFINITY CYSTEINE TRANSPORTER"/>
    <property type="match status" value="1"/>
</dbReference>
<evidence type="ECO:0000313" key="15">
    <source>
        <dbReference type="Proteomes" id="UP001287286"/>
    </source>
</evidence>
<evidence type="ECO:0000256" key="6">
    <source>
        <dbReference type="ARBA" id="ARBA00037968"/>
    </source>
</evidence>
<feature type="domain" description="Major facilitator superfamily (MFS) profile" evidence="9">
    <location>
        <begin position="61"/>
        <end position="478"/>
    </location>
</feature>
<gene>
    <name evidence="12" type="ORF">PCL_05603</name>
    <name evidence="10" type="ORF">Purlil1_5620</name>
    <name evidence="11" type="ORF">VFPFJ_09774</name>
</gene>
<feature type="region of interest" description="Disordered" evidence="7">
    <location>
        <begin position="1"/>
        <end position="23"/>
    </location>
</feature>
<evidence type="ECO:0000313" key="13">
    <source>
        <dbReference type="Proteomes" id="UP000078340"/>
    </source>
</evidence>
<dbReference type="InterPro" id="IPR036259">
    <property type="entry name" value="MFS_trans_sf"/>
</dbReference>
<dbReference type="PROSITE" id="PS50850">
    <property type="entry name" value="MFS"/>
    <property type="match status" value="1"/>
</dbReference>
<protein>
    <submittedName>
        <fullName evidence="11">Allantoate permease</fullName>
    </submittedName>
</protein>
<feature type="transmembrane region" description="Helical" evidence="8">
    <location>
        <begin position="290"/>
        <end position="315"/>
    </location>
</feature>
<evidence type="ECO:0000256" key="1">
    <source>
        <dbReference type="ARBA" id="ARBA00004141"/>
    </source>
</evidence>
<keyword evidence="15" id="KW-1185">Reference proteome</keyword>
<reference evidence="11 13" key="3">
    <citation type="submission" date="2016-02" db="EMBL/GenBank/DDBJ databases">
        <title>Biosynthesis of antibiotic leucinostatins and their inhibition on Phytophthora in bio-control Purpureocillium lilacinum.</title>
        <authorList>
            <person name="Wang G."/>
            <person name="Liu Z."/>
            <person name="Lin R."/>
            <person name="Li E."/>
            <person name="Mao Z."/>
            <person name="Ling J."/>
            <person name="Yin W."/>
            <person name="Xie B."/>
        </authorList>
    </citation>
    <scope>NUCLEOTIDE SEQUENCE [LARGE SCALE GENOMIC DNA]</scope>
    <source>
        <strain evidence="11">PLFJ-1</strain>
    </source>
</reference>
<evidence type="ECO:0000313" key="12">
    <source>
        <dbReference type="EMBL" id="PWI65875.1"/>
    </source>
</evidence>
<reference evidence="12" key="1">
    <citation type="submission" date="2015-05" db="EMBL/GenBank/DDBJ databases">
        <authorList>
            <person name="Wang D.B."/>
            <person name="Wang M."/>
        </authorList>
    </citation>
    <scope>NUCLEOTIDE SEQUENCE</scope>
    <source>
        <strain evidence="12">36-1</strain>
    </source>
</reference>
<dbReference type="Pfam" id="PF07690">
    <property type="entry name" value="MFS_1"/>
    <property type="match status" value="1"/>
</dbReference>
<dbReference type="Proteomes" id="UP000245956">
    <property type="component" value="Unassembled WGS sequence"/>
</dbReference>
<evidence type="ECO:0000256" key="3">
    <source>
        <dbReference type="ARBA" id="ARBA00022692"/>
    </source>
</evidence>
<keyword evidence="4 8" id="KW-1133">Transmembrane helix</keyword>
<feature type="transmembrane region" description="Helical" evidence="8">
    <location>
        <begin position="98"/>
        <end position="116"/>
    </location>
</feature>
<dbReference type="GO" id="GO:0016020">
    <property type="term" value="C:membrane"/>
    <property type="evidence" value="ECO:0007669"/>
    <property type="project" value="UniProtKB-SubCell"/>
</dbReference>
<reference evidence="10 15" key="5">
    <citation type="journal article" date="2024" name="Microbiol. Resour. Announc.">
        <title>Genome annotations for the ascomycete fungi Trichoderma harzianum, Trichoderma aggressivum, and Purpureocillium lilacinum.</title>
        <authorList>
            <person name="Beijen E.P.W."/>
            <person name="Ohm R.A."/>
        </authorList>
    </citation>
    <scope>NUCLEOTIDE SEQUENCE [LARGE SCALE GENOMIC DNA]</scope>
    <source>
        <strain evidence="10 15">CBS 150709</strain>
    </source>
</reference>
<dbReference type="InterPro" id="IPR020846">
    <property type="entry name" value="MFS_dom"/>
</dbReference>
<feature type="transmembrane region" description="Helical" evidence="8">
    <location>
        <begin position="158"/>
        <end position="178"/>
    </location>
</feature>
<feature type="transmembrane region" description="Helical" evidence="8">
    <location>
        <begin position="128"/>
        <end position="146"/>
    </location>
</feature>
<evidence type="ECO:0000256" key="5">
    <source>
        <dbReference type="ARBA" id="ARBA00023136"/>
    </source>
</evidence>
<dbReference type="Gene3D" id="1.20.1250.20">
    <property type="entry name" value="MFS general substrate transporter like domains"/>
    <property type="match status" value="2"/>
</dbReference>
<feature type="transmembrane region" description="Helical" evidence="8">
    <location>
        <begin position="386"/>
        <end position="405"/>
    </location>
</feature>